<dbReference type="EMBL" id="CP046622">
    <property type="protein sequence ID" value="QGW82509.1"/>
    <property type="molecule type" value="Genomic_DNA"/>
</dbReference>
<name>A0A6I6H9R2_VARPD</name>
<dbReference type="InterPro" id="IPR009506">
    <property type="entry name" value="YjiS-like"/>
</dbReference>
<dbReference type="Proteomes" id="UP000425817">
    <property type="component" value="Chromosome"/>
</dbReference>
<proteinExistence type="predicted"/>
<protein>
    <submittedName>
        <fullName evidence="2">DUF1127 domain-containing protein</fullName>
    </submittedName>
</protein>
<dbReference type="Pfam" id="PF06568">
    <property type="entry name" value="YjiS-like"/>
    <property type="match status" value="1"/>
</dbReference>
<gene>
    <name evidence="2" type="ORF">GOQ09_13355</name>
</gene>
<evidence type="ECO:0000313" key="3">
    <source>
        <dbReference type="Proteomes" id="UP000425817"/>
    </source>
</evidence>
<feature type="domain" description="YjiS-like" evidence="1">
    <location>
        <begin position="28"/>
        <end position="59"/>
    </location>
</feature>
<evidence type="ECO:0000313" key="2">
    <source>
        <dbReference type="EMBL" id="QGW82509.1"/>
    </source>
</evidence>
<dbReference type="AlphaFoldDB" id="A0A6I6H9R2"/>
<evidence type="ECO:0000259" key="1">
    <source>
        <dbReference type="Pfam" id="PF06568"/>
    </source>
</evidence>
<reference evidence="2 3" key="1">
    <citation type="submission" date="2019-12" db="EMBL/GenBank/DDBJ databases">
        <title>Hybrid Genome Assemblies of two High G+C Isolates from Undergraduate Microbiology Courses.</title>
        <authorList>
            <person name="Ne Ville C.J."/>
            <person name="Enright D."/>
            <person name="Hernandez I."/>
            <person name="Dodsworth J."/>
            <person name="Orwin P.M."/>
        </authorList>
    </citation>
    <scope>NUCLEOTIDE SEQUENCE [LARGE SCALE GENOMIC DNA]</scope>
    <source>
        <strain evidence="2 3">CSUSB</strain>
    </source>
</reference>
<accession>A0A6I6H9R2</accession>
<organism evidence="2 3">
    <name type="scientific">Variovorax paradoxus</name>
    <dbReference type="NCBI Taxonomy" id="34073"/>
    <lineage>
        <taxon>Bacteria</taxon>
        <taxon>Pseudomonadati</taxon>
        <taxon>Pseudomonadota</taxon>
        <taxon>Betaproteobacteria</taxon>
        <taxon>Burkholderiales</taxon>
        <taxon>Comamonadaceae</taxon>
        <taxon>Variovorax</taxon>
    </lineage>
</organism>
<sequence>MYHLLSCIYTAVRRTGAPGRFASAWRRLAAALREHRRRAVARSELSSLDERTLRDIGLSHRAAAEWPRSREL</sequence>